<name>K1EQ77_9MICO</name>
<dbReference type="AlphaFoldDB" id="K1EQ77"/>
<dbReference type="OrthoDB" id="4862231at2"/>
<dbReference type="RefSeq" id="WP_007926821.1">
    <property type="nucleotide sequence ID" value="NZ_ALWX01000031.1"/>
</dbReference>
<evidence type="ECO:0000313" key="5">
    <source>
        <dbReference type="Proteomes" id="UP000004474"/>
    </source>
</evidence>
<feature type="region of interest" description="Disordered" evidence="1">
    <location>
        <begin position="25"/>
        <end position="55"/>
    </location>
</feature>
<feature type="signal peptide" evidence="2">
    <location>
        <begin position="1"/>
        <end position="23"/>
    </location>
</feature>
<evidence type="ECO:0000313" key="3">
    <source>
        <dbReference type="EMBL" id="EKA61363.1"/>
    </source>
</evidence>
<organism evidence="3 5">
    <name type="scientific">Janibacter hoylei PVAS-1</name>
    <dbReference type="NCBI Taxonomy" id="1210046"/>
    <lineage>
        <taxon>Bacteria</taxon>
        <taxon>Bacillati</taxon>
        <taxon>Actinomycetota</taxon>
        <taxon>Actinomycetes</taxon>
        <taxon>Micrococcales</taxon>
        <taxon>Intrasporangiaceae</taxon>
        <taxon>Janibacter</taxon>
    </lineage>
</organism>
<comment type="caution">
    <text evidence="3">The sequence shown here is derived from an EMBL/GenBank/DDBJ whole genome shotgun (WGS) entry which is preliminary data.</text>
</comment>
<feature type="chain" id="PRO_5044735193" description="Sensor domain-containing protein" evidence="2">
    <location>
        <begin position="24"/>
        <end position="248"/>
    </location>
</feature>
<sequence>MTTRRATPFALACIAALALTACGGDEESPASGAPTVTVTETTEAAEAPTAPEQQELTAAQISAALPREEDMPSGYAEHPDGFDADSTSERSADPESCMALYMSTEEMRTFSKEHSTQGEGVRYQRQQQKGYAPSIVVAVWTFDEPYPAKFFDQAGSALAECATYDTRFEPEANSVRNAATAIPTPTVGDQSFGVRLGDPQMDLGVDYLWVRSGHNLISVRMTTTWRMDNDQDLDTYAQGVIDELKKTP</sequence>
<reference evidence="3 5" key="2">
    <citation type="journal article" date="2012" name="J. Bacteriol.">
        <title>Genome Sequence of Janibacter hoylei MTCC8307, Isolated from the Stratospheric Air.</title>
        <authorList>
            <person name="Pawar S.P."/>
            <person name="Dhotre D.P."/>
            <person name="Shetty S.A."/>
            <person name="Chowdhury S.P."/>
            <person name="Chaudhari B.L."/>
            <person name="Shouche Y.S."/>
        </authorList>
    </citation>
    <scope>NUCLEOTIDE SEQUENCE [LARGE SCALE GENOMIC DNA]</scope>
    <source>
        <strain evidence="3 5">PVAS-1</strain>
    </source>
</reference>
<keyword evidence="2" id="KW-0732">Signal</keyword>
<dbReference type="Proteomes" id="UP000288711">
    <property type="component" value="Unassembled WGS sequence"/>
</dbReference>
<dbReference type="eggNOG" id="ENOG5033FNI">
    <property type="taxonomic scope" value="Bacteria"/>
</dbReference>
<dbReference type="EMBL" id="PIPF01000010">
    <property type="protein sequence ID" value="RWU82788.1"/>
    <property type="molecule type" value="Genomic_DNA"/>
</dbReference>
<dbReference type="PATRIC" id="fig|1210046.3.peg.1493"/>
<gene>
    <name evidence="3" type="ORF">B277_07785</name>
    <name evidence="4" type="ORF">CWN80_11655</name>
</gene>
<evidence type="ECO:0000313" key="4">
    <source>
        <dbReference type="EMBL" id="RWU82788.1"/>
    </source>
</evidence>
<dbReference type="Proteomes" id="UP000004474">
    <property type="component" value="Unassembled WGS sequence"/>
</dbReference>
<feature type="compositionally biased region" description="Low complexity" evidence="1">
    <location>
        <begin position="33"/>
        <end position="55"/>
    </location>
</feature>
<evidence type="ECO:0000256" key="1">
    <source>
        <dbReference type="SAM" id="MobiDB-lite"/>
    </source>
</evidence>
<dbReference type="EMBL" id="ALWX01000031">
    <property type="protein sequence ID" value="EKA61363.1"/>
    <property type="molecule type" value="Genomic_DNA"/>
</dbReference>
<evidence type="ECO:0000313" key="6">
    <source>
        <dbReference type="Proteomes" id="UP000288711"/>
    </source>
</evidence>
<feature type="region of interest" description="Disordered" evidence="1">
    <location>
        <begin position="68"/>
        <end position="94"/>
    </location>
</feature>
<dbReference type="PROSITE" id="PS51257">
    <property type="entry name" value="PROKAR_LIPOPROTEIN"/>
    <property type="match status" value="1"/>
</dbReference>
<keyword evidence="6" id="KW-1185">Reference proteome</keyword>
<reference evidence="4 6" key="1">
    <citation type="journal article" date="2009" name="Int. J. Syst. Evol. Microbiol.">
        <title>Janibacter hoylei sp. nov., Bacillus isronensis sp. nov. and Bacillus aryabhattai sp. nov., isolated from cryotubes used for collecting air from the upper atmosphere.</title>
        <authorList>
            <person name="Shivaji S."/>
            <person name="Chaturvedi P."/>
            <person name="Begum Z."/>
            <person name="Pindi P.K."/>
            <person name="Manorama R."/>
            <person name="Padmanaban D.A."/>
            <person name="Shouche Y.S."/>
            <person name="Pawar S."/>
            <person name="Vaishampayan P."/>
            <person name="Dutt C.B."/>
            <person name="Datta G.N."/>
            <person name="Manchanda R.K."/>
            <person name="Rao U.R."/>
            <person name="Bhargava P.M."/>
            <person name="Narlikar J.V."/>
        </authorList>
    </citation>
    <scope>NUCLEOTIDE SEQUENCE [LARGE SCALE GENOMIC DNA]</scope>
    <source>
        <strain evidence="4 6">PVAS-1</strain>
    </source>
</reference>
<accession>K1EQ77</accession>
<evidence type="ECO:0008006" key="7">
    <source>
        <dbReference type="Google" id="ProtNLM"/>
    </source>
</evidence>
<feature type="compositionally biased region" description="Basic and acidic residues" evidence="1">
    <location>
        <begin position="77"/>
        <end position="93"/>
    </location>
</feature>
<evidence type="ECO:0000256" key="2">
    <source>
        <dbReference type="SAM" id="SignalP"/>
    </source>
</evidence>
<protein>
    <recommendedName>
        <fullName evidence="7">Sensor domain-containing protein</fullName>
    </recommendedName>
</protein>
<proteinExistence type="predicted"/>
<reference evidence="4" key="3">
    <citation type="submission" date="2017-11" db="EMBL/GenBank/DDBJ databases">
        <authorList>
            <person name="Seuylemezian A."/>
            <person name="Cooper K."/>
            <person name="Vaishampayan P."/>
        </authorList>
    </citation>
    <scope>NUCLEOTIDE SEQUENCE</scope>
    <source>
        <strain evidence="4">PVAS-1</strain>
    </source>
</reference>
<dbReference type="STRING" id="1210046.B277_07785"/>